<dbReference type="STRING" id="990121.A0A0V0ZFV9"/>
<evidence type="ECO:0000313" key="2">
    <source>
        <dbReference type="Proteomes" id="UP000054783"/>
    </source>
</evidence>
<name>A0A0V0ZFV9_9BILA</name>
<organism evidence="1 2">
    <name type="scientific">Trichinella patagoniensis</name>
    <dbReference type="NCBI Taxonomy" id="990121"/>
    <lineage>
        <taxon>Eukaryota</taxon>
        <taxon>Metazoa</taxon>
        <taxon>Ecdysozoa</taxon>
        <taxon>Nematoda</taxon>
        <taxon>Enoplea</taxon>
        <taxon>Dorylaimia</taxon>
        <taxon>Trichinellida</taxon>
        <taxon>Trichinellidae</taxon>
        <taxon>Trichinella</taxon>
    </lineage>
</organism>
<sequence>MDNSQKCICKKKKNLVMGKRGGAILGNQGKVGLLINRYGSSPSLKIWAEFVIADDACIRF</sequence>
<dbReference type="Proteomes" id="UP000054783">
    <property type="component" value="Unassembled WGS sequence"/>
</dbReference>
<protein>
    <submittedName>
        <fullName evidence="1">Uncharacterized protein</fullName>
    </submittedName>
</protein>
<evidence type="ECO:0000313" key="1">
    <source>
        <dbReference type="EMBL" id="KRY11392.1"/>
    </source>
</evidence>
<dbReference type="EMBL" id="JYDQ01000196">
    <property type="protein sequence ID" value="KRY11392.1"/>
    <property type="molecule type" value="Genomic_DNA"/>
</dbReference>
<comment type="caution">
    <text evidence="1">The sequence shown here is derived from an EMBL/GenBank/DDBJ whole genome shotgun (WGS) entry which is preliminary data.</text>
</comment>
<keyword evidence="2" id="KW-1185">Reference proteome</keyword>
<dbReference type="AlphaFoldDB" id="A0A0V0ZFV9"/>
<gene>
    <name evidence="1" type="ORF">T12_3916</name>
</gene>
<reference evidence="1 2" key="1">
    <citation type="submission" date="2015-01" db="EMBL/GenBank/DDBJ databases">
        <title>Evolution of Trichinella species and genotypes.</title>
        <authorList>
            <person name="Korhonen P.K."/>
            <person name="Edoardo P."/>
            <person name="Giuseppe L.R."/>
            <person name="Gasser R.B."/>
        </authorList>
    </citation>
    <scope>NUCLEOTIDE SEQUENCE [LARGE SCALE GENOMIC DNA]</scope>
    <source>
        <strain evidence="1">ISS2496</strain>
    </source>
</reference>
<proteinExistence type="predicted"/>
<accession>A0A0V0ZFV9</accession>